<dbReference type="InterPro" id="IPR045467">
    <property type="entry name" value="DUF6497"/>
</dbReference>
<proteinExistence type="predicted"/>
<evidence type="ECO:0000256" key="1">
    <source>
        <dbReference type="SAM" id="SignalP"/>
    </source>
</evidence>
<gene>
    <name evidence="2" type="ORF">QO034_17735</name>
</gene>
<sequence length="149" mass="16338">MTQFAPHGQIGVARRIRTVCRLCLAAVPGLAALPSAAQQEVAVPSGQPVVLSEVLVDDSPGETWVRFRFLAPRIARDGGDVDYDVATQDMEHICGSLVLPYLKTYDLSPARVVISLSDRDVPFGSSDPQATQFFEAYRPENANCIWEEF</sequence>
<evidence type="ECO:0000313" key="3">
    <source>
        <dbReference type="Proteomes" id="UP001227126"/>
    </source>
</evidence>
<comment type="caution">
    <text evidence="2">The sequence shown here is derived from an EMBL/GenBank/DDBJ whole genome shotgun (WGS) entry which is preliminary data.</text>
</comment>
<keyword evidence="1" id="KW-0732">Signal</keyword>
<dbReference type="EMBL" id="JASNJE010000027">
    <property type="protein sequence ID" value="MDK3074934.1"/>
    <property type="molecule type" value="Genomic_DNA"/>
</dbReference>
<evidence type="ECO:0000313" key="2">
    <source>
        <dbReference type="EMBL" id="MDK3074934.1"/>
    </source>
</evidence>
<name>A0ABT7FIH4_9RHOB</name>
<dbReference type="Pfam" id="PF20107">
    <property type="entry name" value="DUF6497"/>
    <property type="match status" value="1"/>
</dbReference>
<dbReference type="Proteomes" id="UP001227126">
    <property type="component" value="Unassembled WGS sequence"/>
</dbReference>
<keyword evidence="3" id="KW-1185">Reference proteome</keyword>
<feature type="signal peptide" evidence="1">
    <location>
        <begin position="1"/>
        <end position="31"/>
    </location>
</feature>
<reference evidence="2 3" key="1">
    <citation type="submission" date="2023-05" db="EMBL/GenBank/DDBJ databases">
        <title>Sedimentitalea sp. nov. JM2-8.</title>
        <authorList>
            <person name="Huang J."/>
        </authorList>
    </citation>
    <scope>NUCLEOTIDE SEQUENCE [LARGE SCALE GENOMIC DNA]</scope>
    <source>
        <strain evidence="2 3">JM2-8</strain>
    </source>
</reference>
<dbReference type="RefSeq" id="WP_284486863.1">
    <property type="nucleotide sequence ID" value="NZ_JASNJE010000027.1"/>
</dbReference>
<protein>
    <submittedName>
        <fullName evidence="2">DUF6497 family protein</fullName>
    </submittedName>
</protein>
<accession>A0ABT7FIH4</accession>
<feature type="chain" id="PRO_5045761824" evidence="1">
    <location>
        <begin position="32"/>
        <end position="149"/>
    </location>
</feature>
<organism evidence="2 3">
    <name type="scientific">Sedimentitalea xiamensis</name>
    <dbReference type="NCBI Taxonomy" id="3050037"/>
    <lineage>
        <taxon>Bacteria</taxon>
        <taxon>Pseudomonadati</taxon>
        <taxon>Pseudomonadota</taxon>
        <taxon>Alphaproteobacteria</taxon>
        <taxon>Rhodobacterales</taxon>
        <taxon>Paracoccaceae</taxon>
        <taxon>Sedimentitalea</taxon>
    </lineage>
</organism>